<dbReference type="AlphaFoldDB" id="A0AAN9Q2A3"/>
<sequence length="102" mass="11389">MLNKGRYRERERVMNNIRCLRFGSMVKGREWSDGWVRTCGEGGGVEIIAYDEEEENVGVGTTEGSIGRVDYISQSNRGQGQAPAKCKWGKPTLPSTLLVFSM</sequence>
<name>A0AAN9Q2A3_CLITE</name>
<dbReference type="Proteomes" id="UP001359559">
    <property type="component" value="Unassembled WGS sequence"/>
</dbReference>
<comment type="caution">
    <text evidence="1">The sequence shown here is derived from an EMBL/GenBank/DDBJ whole genome shotgun (WGS) entry which is preliminary data.</text>
</comment>
<accession>A0AAN9Q2A3</accession>
<reference evidence="1 2" key="1">
    <citation type="submission" date="2024-01" db="EMBL/GenBank/DDBJ databases">
        <title>The genomes of 5 underutilized Papilionoideae crops provide insights into root nodulation and disease resistance.</title>
        <authorList>
            <person name="Yuan L."/>
        </authorList>
    </citation>
    <scope>NUCLEOTIDE SEQUENCE [LARGE SCALE GENOMIC DNA]</scope>
    <source>
        <strain evidence="1">LY-2023</strain>
        <tissue evidence="1">Leaf</tissue>
    </source>
</reference>
<evidence type="ECO:0000313" key="2">
    <source>
        <dbReference type="Proteomes" id="UP001359559"/>
    </source>
</evidence>
<keyword evidence="2" id="KW-1185">Reference proteome</keyword>
<evidence type="ECO:0000313" key="1">
    <source>
        <dbReference type="EMBL" id="KAK7318469.1"/>
    </source>
</evidence>
<gene>
    <name evidence="1" type="ORF">RJT34_03171</name>
</gene>
<organism evidence="1 2">
    <name type="scientific">Clitoria ternatea</name>
    <name type="common">Butterfly pea</name>
    <dbReference type="NCBI Taxonomy" id="43366"/>
    <lineage>
        <taxon>Eukaryota</taxon>
        <taxon>Viridiplantae</taxon>
        <taxon>Streptophyta</taxon>
        <taxon>Embryophyta</taxon>
        <taxon>Tracheophyta</taxon>
        <taxon>Spermatophyta</taxon>
        <taxon>Magnoliopsida</taxon>
        <taxon>eudicotyledons</taxon>
        <taxon>Gunneridae</taxon>
        <taxon>Pentapetalae</taxon>
        <taxon>rosids</taxon>
        <taxon>fabids</taxon>
        <taxon>Fabales</taxon>
        <taxon>Fabaceae</taxon>
        <taxon>Papilionoideae</taxon>
        <taxon>50 kb inversion clade</taxon>
        <taxon>NPAAA clade</taxon>
        <taxon>indigoferoid/millettioid clade</taxon>
        <taxon>Phaseoleae</taxon>
        <taxon>Clitoria</taxon>
    </lineage>
</organism>
<proteinExistence type="predicted"/>
<dbReference type="EMBL" id="JAYKXN010000001">
    <property type="protein sequence ID" value="KAK7318469.1"/>
    <property type="molecule type" value="Genomic_DNA"/>
</dbReference>
<protein>
    <submittedName>
        <fullName evidence="1">Uncharacterized protein</fullName>
    </submittedName>
</protein>